<accession>A0A7R7HV78</accession>
<protein>
    <recommendedName>
        <fullName evidence="8">ABC transporter domain-containing protein</fullName>
    </recommendedName>
</protein>
<evidence type="ECO:0000313" key="9">
    <source>
        <dbReference type="EMBL" id="BCJ33877.1"/>
    </source>
</evidence>
<gene>
    <name evidence="9" type="ORF">Athai_13800</name>
</gene>
<keyword evidence="10" id="KW-1185">Reference proteome</keyword>
<evidence type="ECO:0000259" key="8">
    <source>
        <dbReference type="PROSITE" id="PS50893"/>
    </source>
</evidence>
<dbReference type="Gene3D" id="1.20.1560.10">
    <property type="entry name" value="ABC transporter type 1, transmembrane domain"/>
    <property type="match status" value="1"/>
</dbReference>
<keyword evidence="5 7" id="KW-1133">Transmembrane helix</keyword>
<dbReference type="Pfam" id="PF00005">
    <property type="entry name" value="ABC_tran"/>
    <property type="match status" value="1"/>
</dbReference>
<sequence length="583" mass="62635">MLLLIIEIPAIGCLGLALRALIVSAAQRDLSRSLLDAAAAALCWTVSAVGGSARTNLTYLLAESVSVQLDGQILGLIAQCGDLETLESPEFTDRVGILRSGGDLIGHYSLSVLDAVATVLRLAFVLVLLATVRAELLLLALILAPVLWLQRRERQQVIRSMVDTVEQTRLADHLFRLHTDPAAAMEMRIADSVKTLIDLADGIWRNVVRRKDRALWRSVIFDVASWSIFIVCYGSALISVVRSGSVGQAMAGNMLLVITLIANLRKQAEDTVHQLHRTAEGAHFLDAYLALRNDAALQLAASSRPIPSSLTDGIAFHGVSFSYPRGAAPVLSDLSIRLPAGSTVAIVGEHGAGKTTLIKLLCGLYTPSSGHITVDGLRLDEVGHKQWQGRITASFQDFAKFAWQVRESAGCGDLTRLADDARITEALNAGDALGFVAKLPLGLDTPLDASRDGVELSGGQWQRIALSRAFMRTSPLLFVLDEPTASLDAHSEYVVYRRQMVHARNLAEKNGAITVVISHRFSTVRMADLILVLANGAVSEAGSHAELMALNGVYAQLYELQAQGYGQDHPAAPPEGAGRSSLV</sequence>
<dbReference type="InterPro" id="IPR027417">
    <property type="entry name" value="P-loop_NTPase"/>
</dbReference>
<dbReference type="AlphaFoldDB" id="A0A7R7HV78"/>
<keyword evidence="6 7" id="KW-0472">Membrane</keyword>
<comment type="subcellular location">
    <subcellularLocation>
        <location evidence="1">Cell membrane</location>
        <topology evidence="1">Multi-pass membrane protein</topology>
    </subcellularLocation>
</comment>
<dbReference type="PANTHER" id="PTHR43394">
    <property type="entry name" value="ATP-DEPENDENT PERMEASE MDL1, MITOCHONDRIAL"/>
    <property type="match status" value="1"/>
</dbReference>
<dbReference type="PROSITE" id="PS50893">
    <property type="entry name" value="ABC_TRANSPORTER_2"/>
    <property type="match status" value="1"/>
</dbReference>
<dbReference type="GO" id="GO:0005886">
    <property type="term" value="C:plasma membrane"/>
    <property type="evidence" value="ECO:0007669"/>
    <property type="project" value="UniProtKB-SubCell"/>
</dbReference>
<dbReference type="InterPro" id="IPR039421">
    <property type="entry name" value="Type_1_exporter"/>
</dbReference>
<dbReference type="EMBL" id="AP023355">
    <property type="protein sequence ID" value="BCJ33877.1"/>
    <property type="molecule type" value="Genomic_DNA"/>
</dbReference>
<evidence type="ECO:0000256" key="3">
    <source>
        <dbReference type="ARBA" id="ARBA00022741"/>
    </source>
</evidence>
<dbReference type="InterPro" id="IPR003593">
    <property type="entry name" value="AAA+_ATPase"/>
</dbReference>
<dbReference type="KEGG" id="atl:Athai_13800"/>
<dbReference type="SUPFAM" id="SSF52540">
    <property type="entry name" value="P-loop containing nucleoside triphosphate hydrolases"/>
    <property type="match status" value="1"/>
</dbReference>
<keyword evidence="4" id="KW-0067">ATP-binding</keyword>
<dbReference type="PANTHER" id="PTHR43394:SF1">
    <property type="entry name" value="ATP-BINDING CASSETTE SUB-FAMILY B MEMBER 10, MITOCHONDRIAL"/>
    <property type="match status" value="1"/>
</dbReference>
<dbReference type="PROSITE" id="PS00211">
    <property type="entry name" value="ABC_TRANSPORTER_1"/>
    <property type="match status" value="1"/>
</dbReference>
<dbReference type="Gene3D" id="3.40.50.300">
    <property type="entry name" value="P-loop containing nucleotide triphosphate hydrolases"/>
    <property type="match status" value="1"/>
</dbReference>
<feature type="domain" description="ABC transporter" evidence="8">
    <location>
        <begin position="314"/>
        <end position="560"/>
    </location>
</feature>
<dbReference type="InterPro" id="IPR017871">
    <property type="entry name" value="ABC_transporter-like_CS"/>
</dbReference>
<dbReference type="GO" id="GO:0015421">
    <property type="term" value="F:ABC-type oligopeptide transporter activity"/>
    <property type="evidence" value="ECO:0007669"/>
    <property type="project" value="TreeGrafter"/>
</dbReference>
<dbReference type="Proteomes" id="UP000611640">
    <property type="component" value="Chromosome"/>
</dbReference>
<feature type="transmembrane region" description="Helical" evidence="7">
    <location>
        <begin position="122"/>
        <end position="149"/>
    </location>
</feature>
<reference evidence="9 10" key="1">
    <citation type="submission" date="2020-08" db="EMBL/GenBank/DDBJ databases">
        <title>Whole genome shotgun sequence of Actinocatenispora thailandica NBRC 105041.</title>
        <authorList>
            <person name="Komaki H."/>
            <person name="Tamura T."/>
        </authorList>
    </citation>
    <scope>NUCLEOTIDE SEQUENCE [LARGE SCALE GENOMIC DNA]</scope>
    <source>
        <strain evidence="9 10">NBRC 105041</strain>
    </source>
</reference>
<dbReference type="InterPro" id="IPR036640">
    <property type="entry name" value="ABC1_TM_sf"/>
</dbReference>
<dbReference type="GO" id="GO:0016887">
    <property type="term" value="F:ATP hydrolysis activity"/>
    <property type="evidence" value="ECO:0007669"/>
    <property type="project" value="InterPro"/>
</dbReference>
<evidence type="ECO:0000256" key="7">
    <source>
        <dbReference type="SAM" id="Phobius"/>
    </source>
</evidence>
<evidence type="ECO:0000256" key="2">
    <source>
        <dbReference type="ARBA" id="ARBA00022692"/>
    </source>
</evidence>
<evidence type="ECO:0000256" key="6">
    <source>
        <dbReference type="ARBA" id="ARBA00023136"/>
    </source>
</evidence>
<evidence type="ECO:0000256" key="1">
    <source>
        <dbReference type="ARBA" id="ARBA00004651"/>
    </source>
</evidence>
<evidence type="ECO:0000256" key="4">
    <source>
        <dbReference type="ARBA" id="ARBA00022840"/>
    </source>
</evidence>
<dbReference type="GO" id="GO:0005524">
    <property type="term" value="F:ATP binding"/>
    <property type="evidence" value="ECO:0007669"/>
    <property type="project" value="UniProtKB-KW"/>
</dbReference>
<proteinExistence type="predicted"/>
<evidence type="ECO:0000313" key="10">
    <source>
        <dbReference type="Proteomes" id="UP000611640"/>
    </source>
</evidence>
<dbReference type="SMART" id="SM00382">
    <property type="entry name" value="AAA"/>
    <property type="match status" value="1"/>
</dbReference>
<keyword evidence="3" id="KW-0547">Nucleotide-binding</keyword>
<organism evidence="9 10">
    <name type="scientific">Actinocatenispora thailandica</name>
    <dbReference type="NCBI Taxonomy" id="227318"/>
    <lineage>
        <taxon>Bacteria</taxon>
        <taxon>Bacillati</taxon>
        <taxon>Actinomycetota</taxon>
        <taxon>Actinomycetes</taxon>
        <taxon>Micromonosporales</taxon>
        <taxon>Micromonosporaceae</taxon>
        <taxon>Actinocatenispora</taxon>
    </lineage>
</organism>
<dbReference type="InterPro" id="IPR003439">
    <property type="entry name" value="ABC_transporter-like_ATP-bd"/>
</dbReference>
<evidence type="ECO:0000256" key="5">
    <source>
        <dbReference type="ARBA" id="ARBA00022989"/>
    </source>
</evidence>
<keyword evidence="2 7" id="KW-0812">Transmembrane</keyword>
<feature type="transmembrane region" description="Helical" evidence="7">
    <location>
        <begin position="219"/>
        <end position="240"/>
    </location>
</feature>
<name>A0A7R7HV78_9ACTN</name>